<dbReference type="InterPro" id="IPR036396">
    <property type="entry name" value="Cyt_P450_sf"/>
</dbReference>
<comment type="similarity">
    <text evidence="2 18">Belongs to the cytochrome P450 family.</text>
</comment>
<keyword evidence="6" id="KW-0442">Lipid degradation</keyword>
<evidence type="ECO:0000256" key="8">
    <source>
        <dbReference type="ARBA" id="ARBA00023004"/>
    </source>
</evidence>
<organism evidence="19 20">
    <name type="scientific">Mycolicibacterium grossiae</name>
    <dbReference type="NCBI Taxonomy" id="1552759"/>
    <lineage>
        <taxon>Bacteria</taxon>
        <taxon>Bacillati</taxon>
        <taxon>Actinomycetota</taxon>
        <taxon>Actinomycetes</taxon>
        <taxon>Mycobacteriales</taxon>
        <taxon>Mycobacteriaceae</taxon>
        <taxon>Mycolicibacterium</taxon>
    </lineage>
</organism>
<evidence type="ECO:0000256" key="18">
    <source>
        <dbReference type="RuleBase" id="RU000461"/>
    </source>
</evidence>
<comment type="caution">
    <text evidence="19">The sequence shown here is derived from an EMBL/GenBank/DDBJ whole genome shotgun (WGS) entry which is preliminary data.</text>
</comment>
<evidence type="ECO:0000313" key="19">
    <source>
        <dbReference type="EMBL" id="OFJ53186.1"/>
    </source>
</evidence>
<evidence type="ECO:0000256" key="15">
    <source>
        <dbReference type="ARBA" id="ARBA00079588"/>
    </source>
</evidence>
<evidence type="ECO:0000256" key="3">
    <source>
        <dbReference type="ARBA" id="ARBA00022548"/>
    </source>
</evidence>
<dbReference type="PANTHER" id="PTHR46696:SF4">
    <property type="entry name" value="BIOTIN BIOSYNTHESIS CYTOCHROME P450"/>
    <property type="match status" value="1"/>
</dbReference>
<evidence type="ECO:0000256" key="17">
    <source>
        <dbReference type="ARBA" id="ARBA00083909"/>
    </source>
</evidence>
<sequence>MAAGGRRLAEIDFTDLDEFASGFPHHLFAVHRREAPVYWHQPTEHTPDGEGFWSVATHAETLAVLRDPETFSSVTGGTRPFGGTLLQDLAIAGQVLNMMDDPRHARIRRLVSSGLTPRMIRRVEDDLRARTRTLLDAVTPGEPFDFLVDVAAELPMQMICILLGVPETERHWLFRAIEPQFDFGGSRSATVGQIAAPGHASAVGHVSALGHVSAEEAGARMYAYGQELIAAKRAEPTDDMLSIVANATGESALSDLELYLFFSLLFSAGAETTRNAVAGGLLALIENPGALRAVRADLDALPVAIEEMVRWTSPSPSKRRTATRDVALGGCDIAAGDKVQIWEGSANRDPLAFDDADVFDITRKPNPHLGFGQGVHYCLGANLARLELRVLFEELLTRFSSARLVQPVEWTRSNRHTGIRHLVVELSCDF</sequence>
<dbReference type="Proteomes" id="UP000178953">
    <property type="component" value="Unassembled WGS sequence"/>
</dbReference>
<evidence type="ECO:0000256" key="13">
    <source>
        <dbReference type="ARBA" id="ARBA00049645"/>
    </source>
</evidence>
<dbReference type="EMBL" id="MCHX01000028">
    <property type="protein sequence ID" value="OFJ53186.1"/>
    <property type="molecule type" value="Genomic_DNA"/>
</dbReference>
<dbReference type="GO" id="GO:0005506">
    <property type="term" value="F:iron ion binding"/>
    <property type="evidence" value="ECO:0007669"/>
    <property type="project" value="InterPro"/>
</dbReference>
<keyword evidence="10" id="KW-0443">Lipid metabolism</keyword>
<accession>A0A1E8Q414</accession>
<keyword evidence="3" id="KW-0153">Cholesterol metabolism</keyword>
<comment type="pathway">
    <text evidence="13">Steroid metabolism; cholesterol degradation.</text>
</comment>
<comment type="cofactor">
    <cofactor evidence="1">
        <name>heme</name>
        <dbReference type="ChEBI" id="CHEBI:30413"/>
    </cofactor>
</comment>
<protein>
    <recommendedName>
        <fullName evidence="14">Steroid C26-monooxygenase</fullName>
    </recommendedName>
    <alternativeName>
        <fullName evidence="15">Cholest-4-en-3-one C26-monooxygenase</fullName>
    </alternativeName>
    <alternativeName>
        <fullName evidence="17">Cholesterol C26-monooxygenase</fullName>
    </alternativeName>
    <alternativeName>
        <fullName evidence="16">Steroid C27-monooxygenase</fullName>
    </alternativeName>
</protein>
<keyword evidence="8 18" id="KW-0408">Iron</keyword>
<keyword evidence="20" id="KW-1185">Reference proteome</keyword>
<evidence type="ECO:0000256" key="1">
    <source>
        <dbReference type="ARBA" id="ARBA00001971"/>
    </source>
</evidence>
<dbReference type="GO" id="GO:0020037">
    <property type="term" value="F:heme binding"/>
    <property type="evidence" value="ECO:0007669"/>
    <property type="project" value="InterPro"/>
</dbReference>
<evidence type="ECO:0000256" key="5">
    <source>
        <dbReference type="ARBA" id="ARBA00022723"/>
    </source>
</evidence>
<dbReference type="InterPro" id="IPR001128">
    <property type="entry name" value="Cyt_P450"/>
</dbReference>
<dbReference type="CDD" id="cd11033">
    <property type="entry name" value="CYP142-like"/>
    <property type="match status" value="1"/>
</dbReference>
<evidence type="ECO:0000256" key="2">
    <source>
        <dbReference type="ARBA" id="ARBA00010617"/>
    </source>
</evidence>
<dbReference type="OrthoDB" id="5241086at2"/>
<keyword evidence="5 18" id="KW-0479">Metal-binding</keyword>
<evidence type="ECO:0000313" key="20">
    <source>
        <dbReference type="Proteomes" id="UP000178953"/>
    </source>
</evidence>
<evidence type="ECO:0000256" key="14">
    <source>
        <dbReference type="ARBA" id="ARBA00070775"/>
    </source>
</evidence>
<keyword evidence="9 18" id="KW-0503">Monooxygenase</keyword>
<evidence type="ECO:0000256" key="9">
    <source>
        <dbReference type="ARBA" id="ARBA00023033"/>
    </source>
</evidence>
<dbReference type="AlphaFoldDB" id="A0A1E8Q414"/>
<evidence type="ECO:0000256" key="6">
    <source>
        <dbReference type="ARBA" id="ARBA00022963"/>
    </source>
</evidence>
<dbReference type="PANTHER" id="PTHR46696">
    <property type="entry name" value="P450, PUTATIVE (EUROFUNG)-RELATED"/>
    <property type="match status" value="1"/>
</dbReference>
<gene>
    <name evidence="19" type="ORF">BEL07_13525</name>
</gene>
<evidence type="ECO:0000256" key="4">
    <source>
        <dbReference type="ARBA" id="ARBA00022617"/>
    </source>
</evidence>
<evidence type="ECO:0000256" key="11">
    <source>
        <dbReference type="ARBA" id="ARBA00023166"/>
    </source>
</evidence>
<dbReference type="InterPro" id="IPR017972">
    <property type="entry name" value="Cyt_P450_CS"/>
</dbReference>
<dbReference type="GO" id="GO:0036199">
    <property type="term" value="F:cholest-4-en-3-one 26-monooxygenase activity"/>
    <property type="evidence" value="ECO:0007669"/>
    <property type="project" value="TreeGrafter"/>
</dbReference>
<keyword evidence="4 18" id="KW-0349">Heme</keyword>
<dbReference type="SUPFAM" id="SSF48264">
    <property type="entry name" value="Cytochrome P450"/>
    <property type="match status" value="1"/>
</dbReference>
<evidence type="ECO:0000256" key="16">
    <source>
        <dbReference type="ARBA" id="ARBA00082981"/>
    </source>
</evidence>
<dbReference type="Pfam" id="PF00067">
    <property type="entry name" value="p450"/>
    <property type="match status" value="1"/>
</dbReference>
<dbReference type="RefSeq" id="WP_070353626.1">
    <property type="nucleotide sequence ID" value="NZ_CP043474.1"/>
</dbReference>
<evidence type="ECO:0000256" key="7">
    <source>
        <dbReference type="ARBA" id="ARBA00023002"/>
    </source>
</evidence>
<keyword evidence="7 18" id="KW-0560">Oxidoreductase</keyword>
<dbReference type="FunFam" id="1.10.630.10:FF:000018">
    <property type="entry name" value="Cytochrome P450 monooxygenase"/>
    <property type="match status" value="1"/>
</dbReference>
<dbReference type="Gene3D" id="1.10.630.10">
    <property type="entry name" value="Cytochrome P450"/>
    <property type="match status" value="1"/>
</dbReference>
<evidence type="ECO:0000256" key="12">
    <source>
        <dbReference type="ARBA" id="ARBA00023221"/>
    </source>
</evidence>
<name>A0A1E8Q414_9MYCO</name>
<dbReference type="GO" id="GO:0008395">
    <property type="term" value="F:steroid hydroxylase activity"/>
    <property type="evidence" value="ECO:0007669"/>
    <property type="project" value="TreeGrafter"/>
</dbReference>
<dbReference type="InterPro" id="IPR002397">
    <property type="entry name" value="Cyt_P450_B"/>
</dbReference>
<dbReference type="PRINTS" id="PR00359">
    <property type="entry name" value="BP450"/>
</dbReference>
<evidence type="ECO:0000256" key="10">
    <source>
        <dbReference type="ARBA" id="ARBA00023098"/>
    </source>
</evidence>
<keyword evidence="12" id="KW-0753">Steroid metabolism</keyword>
<keyword evidence="11" id="KW-1207">Sterol metabolism</keyword>
<reference evidence="19 20" key="1">
    <citation type="submission" date="2016-09" db="EMBL/GenBank/DDBJ databases">
        <title>genome sequence of Mycobacterium sp. 739 SCH.</title>
        <authorList>
            <person name="Greninger A.L."/>
            <person name="Qin X."/>
            <person name="Jerome K."/>
            <person name="Vora S."/>
            <person name="Quinn K."/>
        </authorList>
    </citation>
    <scope>NUCLEOTIDE SEQUENCE [LARGE SCALE GENOMIC DNA]</scope>
    <source>
        <strain evidence="19 20">SCH</strain>
    </source>
</reference>
<dbReference type="PROSITE" id="PS00086">
    <property type="entry name" value="CYTOCHROME_P450"/>
    <property type="match status" value="1"/>
</dbReference>
<proteinExistence type="inferred from homology"/>
<dbReference type="GO" id="GO:0006707">
    <property type="term" value="P:cholesterol catabolic process"/>
    <property type="evidence" value="ECO:0007669"/>
    <property type="project" value="TreeGrafter"/>
</dbReference>